<dbReference type="Gene3D" id="3.30.70.270">
    <property type="match status" value="1"/>
</dbReference>
<name>A0A9Q0YBH9_HOLLE</name>
<proteinExistence type="predicted"/>
<dbReference type="InterPro" id="IPR043502">
    <property type="entry name" value="DNA/RNA_pol_sf"/>
</dbReference>
<dbReference type="Proteomes" id="UP001152320">
    <property type="component" value="Unassembled WGS sequence"/>
</dbReference>
<dbReference type="EMBL" id="JAIZAY010000097">
    <property type="protein sequence ID" value="KAJ8019060.1"/>
    <property type="molecule type" value="Genomic_DNA"/>
</dbReference>
<gene>
    <name evidence="1" type="ORF">HOLleu_42599</name>
</gene>
<accession>A0A9Q0YBH9</accession>
<keyword evidence="2" id="KW-1185">Reference proteome</keyword>
<reference evidence="1" key="1">
    <citation type="submission" date="2021-10" db="EMBL/GenBank/DDBJ databases">
        <title>Tropical sea cucumber genome reveals ecological adaptation and Cuvierian tubules defense mechanism.</title>
        <authorList>
            <person name="Chen T."/>
        </authorList>
    </citation>
    <scope>NUCLEOTIDE SEQUENCE</scope>
    <source>
        <strain evidence="1">Nanhai2018</strain>
        <tissue evidence="1">Muscle</tissue>
    </source>
</reference>
<dbReference type="AlphaFoldDB" id="A0A9Q0YBH9"/>
<dbReference type="OrthoDB" id="775972at2759"/>
<evidence type="ECO:0000313" key="2">
    <source>
        <dbReference type="Proteomes" id="UP001152320"/>
    </source>
</evidence>
<dbReference type="Gene3D" id="3.10.10.10">
    <property type="entry name" value="HIV Type 1 Reverse Transcriptase, subunit A, domain 1"/>
    <property type="match status" value="1"/>
</dbReference>
<comment type="caution">
    <text evidence="1">The sequence shown here is derived from an EMBL/GenBank/DDBJ whole genome shotgun (WGS) entry which is preliminary data.</text>
</comment>
<protein>
    <submittedName>
        <fullName evidence="1">Uncharacterized protein</fullName>
    </submittedName>
</protein>
<sequence length="126" mass="14393">MCVNHMQMCSKGWIVSQASITYSLNLDSSLLFTHQGKSPCTNEERFHKELKRMEALEVVLKEERPSQWVSSMVTVTKRGSNRVCICLNPKDLKNMIQKQHYPMKTIDSVISILPNSQVFSTLDANC</sequence>
<dbReference type="SUPFAM" id="SSF56672">
    <property type="entry name" value="DNA/RNA polymerases"/>
    <property type="match status" value="1"/>
</dbReference>
<organism evidence="1 2">
    <name type="scientific">Holothuria leucospilota</name>
    <name type="common">Black long sea cucumber</name>
    <name type="synonym">Mertensiothuria leucospilota</name>
    <dbReference type="NCBI Taxonomy" id="206669"/>
    <lineage>
        <taxon>Eukaryota</taxon>
        <taxon>Metazoa</taxon>
        <taxon>Echinodermata</taxon>
        <taxon>Eleutherozoa</taxon>
        <taxon>Echinozoa</taxon>
        <taxon>Holothuroidea</taxon>
        <taxon>Aspidochirotacea</taxon>
        <taxon>Aspidochirotida</taxon>
        <taxon>Holothuriidae</taxon>
        <taxon>Holothuria</taxon>
    </lineage>
</organism>
<evidence type="ECO:0000313" key="1">
    <source>
        <dbReference type="EMBL" id="KAJ8019060.1"/>
    </source>
</evidence>
<dbReference type="InterPro" id="IPR043128">
    <property type="entry name" value="Rev_trsase/Diguanyl_cyclase"/>
</dbReference>